<keyword evidence="1" id="KW-0812">Transmembrane</keyword>
<gene>
    <name evidence="2" type="ORF">QBC47DRAFT_405025</name>
</gene>
<sequence>MSHLWGITSFFIHQSRSTNVRRSGFYHQTQALLRNAESSASMLWTLLKIIQRWRSKEVGAIRGSLALMASAVSHLALLTAATILSSQVLSAGDEVQVRGDQCGWMTFNGTQDDSSLQLDFSIASGMVATWTADQVQKYANACYNNATSLADSATCKFYTRNSLPLAVDGEVPCPFSSRICGTQKAMHVDTGYIDSQRDLGINTPPESAIRFRKTLTCAPILAEERFSSGNWSTNAPANFSTIPGDRYWYYYLGPSQNGNFTWVMNEFSLQSWTAPPYGLGCSLFNQVGPSGFQPIPDLQVNNSDLTLLFLTNTAVYPQKVDDPWYNATGSEQLEDGQTIFFSNRVLSTMACMEQYQFCNATACAALNGLNAYLTNNSGILQPGTPELNLNDVQKGVLNLVWSAAQGTTIFEGVGTLGTKLLVAQQYLINVDGSNRVSAPLPSTLWQDEVRNMANLMLAGLQRIVLDFVSPPDIPVTTVLRGTVSARDYITDAGPEFQETKAICNSVRIRDGTAYYNFSVAGLCVILSVGSAVMLINTFCVPNVVFWIRRRILKEETHSRCAKQAWLESHWLYLLRAVSERGKNGGVRWDVEKDGGIPVTRGNTIGFRGTDMWGPLPEKCV</sequence>
<keyword evidence="1" id="KW-1133">Transmembrane helix</keyword>
<evidence type="ECO:0000313" key="3">
    <source>
        <dbReference type="Proteomes" id="UP001239445"/>
    </source>
</evidence>
<evidence type="ECO:0000313" key="2">
    <source>
        <dbReference type="EMBL" id="KAK1752710.1"/>
    </source>
</evidence>
<dbReference type="AlphaFoldDB" id="A0AAJ0B7L9"/>
<reference evidence="2" key="1">
    <citation type="submission" date="2023-06" db="EMBL/GenBank/DDBJ databases">
        <title>Genome-scale phylogeny and comparative genomics of the fungal order Sordariales.</title>
        <authorList>
            <consortium name="Lawrence Berkeley National Laboratory"/>
            <person name="Hensen N."/>
            <person name="Bonometti L."/>
            <person name="Westerberg I."/>
            <person name="Brannstrom I.O."/>
            <person name="Guillou S."/>
            <person name="Cros-Aarteil S."/>
            <person name="Calhoun S."/>
            <person name="Haridas S."/>
            <person name="Kuo A."/>
            <person name="Mondo S."/>
            <person name="Pangilinan J."/>
            <person name="Riley R."/>
            <person name="Labutti K."/>
            <person name="Andreopoulos B."/>
            <person name="Lipzen A."/>
            <person name="Chen C."/>
            <person name="Yanf M."/>
            <person name="Daum C."/>
            <person name="Ng V."/>
            <person name="Clum A."/>
            <person name="Steindorff A."/>
            <person name="Ohm R."/>
            <person name="Martin F."/>
            <person name="Silar P."/>
            <person name="Natvig D."/>
            <person name="Lalanne C."/>
            <person name="Gautier V."/>
            <person name="Ament-Velasquez S.L."/>
            <person name="Kruys A."/>
            <person name="Hutchinson M.I."/>
            <person name="Powell A.J."/>
            <person name="Barry K."/>
            <person name="Miller A.N."/>
            <person name="Grigoriev I.V."/>
            <person name="Debuchy R."/>
            <person name="Gladieux P."/>
            <person name="Thoren M.H."/>
            <person name="Johannesson H."/>
        </authorList>
    </citation>
    <scope>NUCLEOTIDE SEQUENCE</scope>
    <source>
        <strain evidence="2">PSN4</strain>
    </source>
</reference>
<comment type="caution">
    <text evidence="2">The sequence shown here is derived from an EMBL/GenBank/DDBJ whole genome shotgun (WGS) entry which is preliminary data.</text>
</comment>
<name>A0AAJ0B7L9_9PEZI</name>
<evidence type="ECO:0000256" key="1">
    <source>
        <dbReference type="SAM" id="Phobius"/>
    </source>
</evidence>
<feature type="transmembrane region" description="Helical" evidence="1">
    <location>
        <begin position="514"/>
        <end position="547"/>
    </location>
</feature>
<accession>A0AAJ0B7L9</accession>
<organism evidence="2 3">
    <name type="scientific">Echria macrotheca</name>
    <dbReference type="NCBI Taxonomy" id="438768"/>
    <lineage>
        <taxon>Eukaryota</taxon>
        <taxon>Fungi</taxon>
        <taxon>Dikarya</taxon>
        <taxon>Ascomycota</taxon>
        <taxon>Pezizomycotina</taxon>
        <taxon>Sordariomycetes</taxon>
        <taxon>Sordariomycetidae</taxon>
        <taxon>Sordariales</taxon>
        <taxon>Schizotheciaceae</taxon>
        <taxon>Echria</taxon>
    </lineage>
</organism>
<protein>
    <submittedName>
        <fullName evidence="2">Uncharacterized protein</fullName>
    </submittedName>
</protein>
<dbReference type="Proteomes" id="UP001239445">
    <property type="component" value="Unassembled WGS sequence"/>
</dbReference>
<keyword evidence="3" id="KW-1185">Reference proteome</keyword>
<keyword evidence="1" id="KW-0472">Membrane</keyword>
<dbReference type="EMBL" id="MU839839">
    <property type="protein sequence ID" value="KAK1752710.1"/>
    <property type="molecule type" value="Genomic_DNA"/>
</dbReference>
<proteinExistence type="predicted"/>